<evidence type="ECO:0000256" key="4">
    <source>
        <dbReference type="ARBA" id="ARBA00023128"/>
    </source>
</evidence>
<keyword evidence="3 6" id="KW-1133">Transmembrane helix</keyword>
<sequence>MSNEAVNVEGTPSKMKYYIERYPQDASSSNTGTLAKGGRDNHFNSIVEILMTWPNRDIWPFKVAVPLLVVSGGLPGYILNKGFRTGLLLSNVGRISSKFATVGIPGIVSGLVHATFISSDIAEQRTPCPVCVQVRSAAIQLAIAVVYPVFLTPIVNFHLASGVRGIYLPKINKNPREVFLYAYDLFRTVKNRYFAAAALQVVIAMGVTHMEQTCFNDVVLPIITGEKKFSKETRKIEFEYIVK</sequence>
<evidence type="ECO:0000313" key="7">
    <source>
        <dbReference type="EMBL" id="ODN05392.1"/>
    </source>
</evidence>
<evidence type="ECO:0000256" key="5">
    <source>
        <dbReference type="ARBA" id="ARBA00023136"/>
    </source>
</evidence>
<comment type="subcellular location">
    <subcellularLocation>
        <location evidence="1">Mitochondrion membrane</location>
        <topology evidence="1">Multi-pass membrane protein</topology>
    </subcellularLocation>
</comment>
<accession>A0A1D2NJJ8</accession>
<evidence type="ECO:0000256" key="6">
    <source>
        <dbReference type="SAM" id="Phobius"/>
    </source>
</evidence>
<dbReference type="EMBL" id="LJIJ01000023">
    <property type="protein sequence ID" value="ODN05392.1"/>
    <property type="molecule type" value="Genomic_DNA"/>
</dbReference>
<evidence type="ECO:0000313" key="8">
    <source>
        <dbReference type="Proteomes" id="UP000094527"/>
    </source>
</evidence>
<feature type="transmembrane region" description="Helical" evidence="6">
    <location>
        <begin position="58"/>
        <end position="79"/>
    </location>
</feature>
<dbReference type="Proteomes" id="UP000094527">
    <property type="component" value="Unassembled WGS sequence"/>
</dbReference>
<feature type="transmembrane region" description="Helical" evidence="6">
    <location>
        <begin position="137"/>
        <end position="160"/>
    </location>
</feature>
<evidence type="ECO:0000256" key="1">
    <source>
        <dbReference type="ARBA" id="ARBA00004225"/>
    </source>
</evidence>
<keyword evidence="5 6" id="KW-0472">Membrane</keyword>
<dbReference type="AlphaFoldDB" id="A0A1D2NJJ8"/>
<keyword evidence="2 6" id="KW-0812">Transmembrane</keyword>
<comment type="caution">
    <text evidence="7">The sequence shown here is derived from an EMBL/GenBank/DDBJ whole genome shotgun (WGS) entry which is preliminary data.</text>
</comment>
<dbReference type="PANTHER" id="PTHR16296:SF2">
    <property type="entry name" value="TRANSMEMBRANE PROTEIN 126A"/>
    <property type="match status" value="1"/>
</dbReference>
<gene>
    <name evidence="7" type="ORF">Ocin01_01230</name>
</gene>
<feature type="transmembrane region" description="Helical" evidence="6">
    <location>
        <begin position="99"/>
        <end position="117"/>
    </location>
</feature>
<evidence type="ECO:0000256" key="2">
    <source>
        <dbReference type="ARBA" id="ARBA00022692"/>
    </source>
</evidence>
<name>A0A1D2NJJ8_ORCCI</name>
<dbReference type="OMA" id="FITYFEM"/>
<evidence type="ECO:0000256" key="3">
    <source>
        <dbReference type="ARBA" id="ARBA00022989"/>
    </source>
</evidence>
<dbReference type="GO" id="GO:0031966">
    <property type="term" value="C:mitochondrial membrane"/>
    <property type="evidence" value="ECO:0007669"/>
    <property type="project" value="UniProtKB-SubCell"/>
</dbReference>
<dbReference type="STRING" id="48709.A0A1D2NJJ8"/>
<reference evidence="7 8" key="1">
    <citation type="journal article" date="2016" name="Genome Biol. Evol.">
        <title>Gene Family Evolution Reflects Adaptation to Soil Environmental Stressors in the Genome of the Collembolan Orchesella cincta.</title>
        <authorList>
            <person name="Faddeeva-Vakhrusheva A."/>
            <person name="Derks M.F."/>
            <person name="Anvar S.Y."/>
            <person name="Agamennone V."/>
            <person name="Suring W."/>
            <person name="Smit S."/>
            <person name="van Straalen N.M."/>
            <person name="Roelofs D."/>
        </authorList>
    </citation>
    <scope>NUCLEOTIDE SEQUENCE [LARGE SCALE GENOMIC DNA]</scope>
    <source>
        <tissue evidence="7">Mixed pool</tissue>
    </source>
</reference>
<keyword evidence="8" id="KW-1185">Reference proteome</keyword>
<protein>
    <submittedName>
        <fullName evidence="7">Transmembrane protein</fullName>
    </submittedName>
</protein>
<proteinExistence type="predicted"/>
<dbReference type="GO" id="GO:0032981">
    <property type="term" value="P:mitochondrial respiratory chain complex I assembly"/>
    <property type="evidence" value="ECO:0007669"/>
    <property type="project" value="TreeGrafter"/>
</dbReference>
<dbReference type="OrthoDB" id="6234762at2759"/>
<dbReference type="Pfam" id="PF07114">
    <property type="entry name" value="TMEM126"/>
    <property type="match status" value="1"/>
</dbReference>
<dbReference type="InterPro" id="IPR009801">
    <property type="entry name" value="TMEM126"/>
</dbReference>
<keyword evidence="4" id="KW-0496">Mitochondrion</keyword>
<dbReference type="PANTHER" id="PTHR16296">
    <property type="entry name" value="UNCHARACTERIZED HYPOTHALAMUS PROTEIN HT007"/>
    <property type="match status" value="1"/>
</dbReference>
<organism evidence="7 8">
    <name type="scientific">Orchesella cincta</name>
    <name type="common">Springtail</name>
    <name type="synonym">Podura cincta</name>
    <dbReference type="NCBI Taxonomy" id="48709"/>
    <lineage>
        <taxon>Eukaryota</taxon>
        <taxon>Metazoa</taxon>
        <taxon>Ecdysozoa</taxon>
        <taxon>Arthropoda</taxon>
        <taxon>Hexapoda</taxon>
        <taxon>Collembola</taxon>
        <taxon>Entomobryomorpha</taxon>
        <taxon>Entomobryoidea</taxon>
        <taxon>Orchesellidae</taxon>
        <taxon>Orchesellinae</taxon>
        <taxon>Orchesella</taxon>
    </lineage>
</organism>